<dbReference type="EMBL" id="BTGU01000001">
    <property type="protein sequence ID" value="GMN24402.1"/>
    <property type="molecule type" value="Genomic_DNA"/>
</dbReference>
<dbReference type="Proteomes" id="UP001187192">
    <property type="component" value="Unassembled WGS sequence"/>
</dbReference>
<keyword evidence="8" id="KW-1185">Reference proteome</keyword>
<dbReference type="Gene3D" id="3.80.10.10">
    <property type="entry name" value="Ribonuclease Inhibitor"/>
    <property type="match status" value="1"/>
</dbReference>
<evidence type="ECO:0000256" key="2">
    <source>
        <dbReference type="ARBA" id="ARBA00022692"/>
    </source>
</evidence>
<organism evidence="7 8">
    <name type="scientific">Ficus carica</name>
    <name type="common">Common fig</name>
    <dbReference type="NCBI Taxonomy" id="3494"/>
    <lineage>
        <taxon>Eukaryota</taxon>
        <taxon>Viridiplantae</taxon>
        <taxon>Streptophyta</taxon>
        <taxon>Embryophyta</taxon>
        <taxon>Tracheophyta</taxon>
        <taxon>Spermatophyta</taxon>
        <taxon>Magnoliopsida</taxon>
        <taxon>eudicotyledons</taxon>
        <taxon>Gunneridae</taxon>
        <taxon>Pentapetalae</taxon>
        <taxon>rosids</taxon>
        <taxon>fabids</taxon>
        <taxon>Rosales</taxon>
        <taxon>Moraceae</taxon>
        <taxon>Ficeae</taxon>
        <taxon>Ficus</taxon>
    </lineage>
</organism>
<keyword evidence="2" id="KW-0812">Transmembrane</keyword>
<dbReference type="Pfam" id="PF12819">
    <property type="entry name" value="Malectin_like"/>
    <property type="match status" value="1"/>
</dbReference>
<proteinExistence type="predicted"/>
<keyword evidence="3" id="KW-0732">Signal</keyword>
<dbReference type="InterPro" id="IPR024788">
    <property type="entry name" value="Malectin-like_Carb-bd_dom"/>
</dbReference>
<reference evidence="7" key="1">
    <citation type="submission" date="2023-07" db="EMBL/GenBank/DDBJ databases">
        <title>draft genome sequence of fig (Ficus carica).</title>
        <authorList>
            <person name="Takahashi T."/>
            <person name="Nishimura K."/>
        </authorList>
    </citation>
    <scope>NUCLEOTIDE SEQUENCE</scope>
</reference>
<evidence type="ECO:0000256" key="5">
    <source>
        <dbReference type="ARBA" id="ARBA00023136"/>
    </source>
</evidence>
<comment type="subcellular location">
    <subcellularLocation>
        <location evidence="1">Membrane</location>
        <topology evidence="1">Single-pass membrane protein</topology>
    </subcellularLocation>
</comment>
<dbReference type="InterPro" id="IPR001611">
    <property type="entry name" value="Leu-rich_rpt"/>
</dbReference>
<dbReference type="GO" id="GO:0016020">
    <property type="term" value="C:membrane"/>
    <property type="evidence" value="ECO:0007669"/>
    <property type="project" value="UniProtKB-SubCell"/>
</dbReference>
<dbReference type="PANTHER" id="PTHR45631:SF44">
    <property type="entry name" value="CARBOHYDRATE-BINDING PROTEIN OF THE ER PROTEIN"/>
    <property type="match status" value="1"/>
</dbReference>
<name>A0AA88CPE3_FICCA</name>
<dbReference type="InterPro" id="IPR032675">
    <property type="entry name" value="LRR_dom_sf"/>
</dbReference>
<evidence type="ECO:0000256" key="4">
    <source>
        <dbReference type="ARBA" id="ARBA00022989"/>
    </source>
</evidence>
<protein>
    <recommendedName>
        <fullName evidence="6">Malectin-like domain-containing protein</fullName>
    </recommendedName>
</protein>
<comment type="caution">
    <text evidence="7">The sequence shown here is derived from an EMBL/GenBank/DDBJ whole genome shotgun (WGS) entry which is preliminary data.</text>
</comment>
<dbReference type="AlphaFoldDB" id="A0AA88CPE3"/>
<keyword evidence="5" id="KW-0472">Membrane</keyword>
<dbReference type="SUPFAM" id="SSF52058">
    <property type="entry name" value="L domain-like"/>
    <property type="match status" value="1"/>
</dbReference>
<gene>
    <name evidence="7" type="ORF">TIFTF001_000555</name>
</gene>
<evidence type="ECO:0000256" key="1">
    <source>
        <dbReference type="ARBA" id="ARBA00004167"/>
    </source>
</evidence>
<keyword evidence="4" id="KW-1133">Transmembrane helix</keyword>
<dbReference type="Pfam" id="PF00560">
    <property type="entry name" value="LRR_1"/>
    <property type="match status" value="1"/>
</dbReference>
<evidence type="ECO:0000313" key="7">
    <source>
        <dbReference type="EMBL" id="GMN24402.1"/>
    </source>
</evidence>
<evidence type="ECO:0000259" key="6">
    <source>
        <dbReference type="Pfam" id="PF12819"/>
    </source>
</evidence>
<sequence length="232" mass="25351">MDDQIASEPIEPPYGDVIQMYLTNTTASSKTTFGLVATKDSTLPPLISAMEVFYVAGPLTEGTNSRDRKKSLVFYRSGPVTYLCLPLSYMCDWVNCSSDDIPRITALYLNGYSLKSTIPDFSSLDALKTIDFHNNSLTRSIPDFLGNLPNLEELNLADHKLSGPVPTLLSKNDNIKLDISGNPNLCASSKLCSTQKSKNKSNSESSGSIKLKSHRLPAILGVLILSSFFVVF</sequence>
<feature type="domain" description="Malectin-like" evidence="6">
    <location>
        <begin position="8"/>
        <end position="55"/>
    </location>
</feature>
<accession>A0AA88CPE3</accession>
<evidence type="ECO:0000313" key="8">
    <source>
        <dbReference type="Proteomes" id="UP001187192"/>
    </source>
</evidence>
<evidence type="ECO:0000256" key="3">
    <source>
        <dbReference type="ARBA" id="ARBA00022729"/>
    </source>
</evidence>
<dbReference type="PANTHER" id="PTHR45631">
    <property type="entry name" value="OS07G0107800 PROTEIN-RELATED"/>
    <property type="match status" value="1"/>
</dbReference>